<dbReference type="PANTHER" id="PTHR30012">
    <property type="entry name" value="GENERAL SECRETION PATHWAY PROTEIN"/>
    <property type="match status" value="1"/>
</dbReference>
<comment type="subcellular location">
    <subcellularLocation>
        <location evidence="1 9">Cell inner membrane</location>
        <topology evidence="1 9">Multi-pass membrane protein</topology>
    </subcellularLocation>
</comment>
<dbReference type="OrthoDB" id="9805682at2"/>
<evidence type="ECO:0000313" key="12">
    <source>
        <dbReference type="EMBL" id="AWH88067.1"/>
    </source>
</evidence>
<dbReference type="KEGG" id="lpv:HYN51_05540"/>
<evidence type="ECO:0000256" key="9">
    <source>
        <dbReference type="RuleBase" id="RU003923"/>
    </source>
</evidence>
<dbReference type="InterPro" id="IPR001992">
    <property type="entry name" value="T2SS_GspF/T4SS_PilC_CS"/>
</dbReference>
<keyword evidence="3 9" id="KW-0813">Transport</keyword>
<dbReference type="EMBL" id="CP029185">
    <property type="protein sequence ID" value="AWH88067.1"/>
    <property type="molecule type" value="Genomic_DNA"/>
</dbReference>
<feature type="transmembrane region" description="Helical" evidence="10">
    <location>
        <begin position="165"/>
        <end position="190"/>
    </location>
</feature>
<gene>
    <name evidence="12" type="ORF">HYN51_05540</name>
</gene>
<evidence type="ECO:0000256" key="1">
    <source>
        <dbReference type="ARBA" id="ARBA00004429"/>
    </source>
</evidence>
<dbReference type="Gene3D" id="1.20.81.30">
    <property type="entry name" value="Type II secretion system (T2SS), domain F"/>
    <property type="match status" value="2"/>
</dbReference>
<evidence type="ECO:0000256" key="5">
    <source>
        <dbReference type="ARBA" id="ARBA00022519"/>
    </source>
</evidence>
<evidence type="ECO:0000256" key="6">
    <source>
        <dbReference type="ARBA" id="ARBA00022692"/>
    </source>
</evidence>
<feature type="domain" description="Type II secretion system protein GspF" evidence="11">
    <location>
        <begin position="266"/>
        <end position="387"/>
    </location>
</feature>
<keyword evidence="4" id="KW-1003">Cell membrane</keyword>
<dbReference type="AlphaFoldDB" id="A0A2Y9TWI0"/>
<keyword evidence="13" id="KW-1185">Reference proteome</keyword>
<evidence type="ECO:0000313" key="13">
    <source>
        <dbReference type="Proteomes" id="UP000244908"/>
    </source>
</evidence>
<feature type="transmembrane region" description="Helical" evidence="10">
    <location>
        <begin position="368"/>
        <end position="388"/>
    </location>
</feature>
<dbReference type="GO" id="GO:0015628">
    <property type="term" value="P:protein secretion by the type II secretion system"/>
    <property type="evidence" value="ECO:0007669"/>
    <property type="project" value="TreeGrafter"/>
</dbReference>
<evidence type="ECO:0000256" key="8">
    <source>
        <dbReference type="ARBA" id="ARBA00023136"/>
    </source>
</evidence>
<dbReference type="InterPro" id="IPR042094">
    <property type="entry name" value="T2SS_GspF_sf"/>
</dbReference>
<evidence type="ECO:0000256" key="2">
    <source>
        <dbReference type="ARBA" id="ARBA00005745"/>
    </source>
</evidence>
<name>A0A2Y9TWI0_9GAMM</name>
<keyword evidence="6 9" id="KW-0812">Transmembrane</keyword>
<dbReference type="PROSITE" id="PS00874">
    <property type="entry name" value="T2SP_F"/>
    <property type="match status" value="1"/>
</dbReference>
<dbReference type="InterPro" id="IPR018076">
    <property type="entry name" value="T2SS_GspF_dom"/>
</dbReference>
<protein>
    <submittedName>
        <fullName evidence="12">Type IV pilin biogenesis protein</fullName>
    </submittedName>
</protein>
<keyword evidence="8 10" id="KW-0472">Membrane</keyword>
<dbReference type="InterPro" id="IPR003004">
    <property type="entry name" value="GspF/PilC"/>
</dbReference>
<evidence type="ECO:0000256" key="4">
    <source>
        <dbReference type="ARBA" id="ARBA00022475"/>
    </source>
</evidence>
<dbReference type="RefSeq" id="WP_108900142.1">
    <property type="nucleotide sequence ID" value="NZ_CP029185.2"/>
</dbReference>
<evidence type="ECO:0000256" key="3">
    <source>
        <dbReference type="ARBA" id="ARBA00022448"/>
    </source>
</evidence>
<feature type="domain" description="Type II secretion system protein GspF" evidence="11">
    <location>
        <begin position="62"/>
        <end position="184"/>
    </location>
</feature>
<evidence type="ECO:0000259" key="11">
    <source>
        <dbReference type="Pfam" id="PF00482"/>
    </source>
</evidence>
<organism evidence="12 13">
    <name type="scientific">Limnobaculum parvum</name>
    <dbReference type="NCBI Taxonomy" id="2172103"/>
    <lineage>
        <taxon>Bacteria</taxon>
        <taxon>Pseudomonadati</taxon>
        <taxon>Pseudomonadota</taxon>
        <taxon>Gammaproteobacteria</taxon>
        <taxon>Enterobacterales</taxon>
        <taxon>Budviciaceae</taxon>
        <taxon>Limnobaculum</taxon>
    </lineage>
</organism>
<evidence type="ECO:0000256" key="7">
    <source>
        <dbReference type="ARBA" id="ARBA00022989"/>
    </source>
</evidence>
<comment type="similarity">
    <text evidence="2 9">Belongs to the GSP F family.</text>
</comment>
<keyword evidence="7 10" id="KW-1133">Transmembrane helix</keyword>
<dbReference type="PANTHER" id="PTHR30012:SF7">
    <property type="entry name" value="PROTEIN TRANSPORT PROTEIN HOFC HOMOLOG"/>
    <property type="match status" value="1"/>
</dbReference>
<proteinExistence type="inferred from homology"/>
<dbReference type="GO" id="GO:0005886">
    <property type="term" value="C:plasma membrane"/>
    <property type="evidence" value="ECO:0007669"/>
    <property type="project" value="UniProtKB-SubCell"/>
</dbReference>
<keyword evidence="5" id="KW-0997">Cell inner membrane</keyword>
<evidence type="ECO:0000256" key="10">
    <source>
        <dbReference type="SAM" id="Phobius"/>
    </source>
</evidence>
<dbReference type="Pfam" id="PF00482">
    <property type="entry name" value="T2SSF"/>
    <property type="match status" value="2"/>
</dbReference>
<dbReference type="PRINTS" id="PR00812">
    <property type="entry name" value="BCTERIALGSPF"/>
</dbReference>
<feature type="transmembrane region" description="Helical" evidence="10">
    <location>
        <begin position="210"/>
        <end position="229"/>
    </location>
</feature>
<reference evidence="12 13" key="1">
    <citation type="journal article" date="2019" name="Int. J. Syst. Evol. Microbiol.">
        <title>Limnobaculum parvum gen. nov., sp. nov., isolated from a freshwater lake.</title>
        <authorList>
            <person name="Baek C."/>
            <person name="Shin S.K."/>
            <person name="Yi H."/>
        </authorList>
    </citation>
    <scope>NUCLEOTIDE SEQUENCE [LARGE SCALE GENOMIC DNA]</scope>
    <source>
        <strain evidence="12 13">HYN0051</strain>
    </source>
</reference>
<accession>A0A2Y9TWI0</accession>
<sequence>MINNSRLYIWRSVDGLNGEIPASSIINARQMLILKGIIPIKIEASVRLGKKCWQLATLSIITRQLATMLQAGLPLSNCLLLIANEHPHPAWRYLLKELQMAISQGKSFSLALNEHAYAFPPLFRELIATGELTGKLDECCFLIAEQQDKLLKLQKKVRKALRYPLFILAVASIVTLLMLIFVLPSFAEIYRSFNAPLPWFTQSIISLSEAIINYGMFIGSLPVLLYGYYTKKLRPQMSWKEKEQKLLLNLPLCGKLLQISALAKIFRTLAMTQHAGISITAGIKSSANASGNIQYLNAMIEAIKIIEQGTPLFKALHQQILFPPLCYQLIRVGEESGMLDVMLDKLASIYEAESENQADSLSSRLEPVLMLVLGIIVGGLVIAIYLPIFQLGNVMG</sequence>
<dbReference type="Proteomes" id="UP000244908">
    <property type="component" value="Chromosome"/>
</dbReference>
<dbReference type="FunFam" id="1.20.81.30:FF:000001">
    <property type="entry name" value="Type II secretion system protein F"/>
    <property type="match status" value="2"/>
</dbReference>
<dbReference type="NCBIfam" id="NF007861">
    <property type="entry name" value="PRK10573.1"/>
    <property type="match status" value="1"/>
</dbReference>